<sequence>MEETYPAEAFVPMTVCTDVTVTPFANELPPTTFCCGGPIVTPEPATCPGERNGDVKFTISQDICVKVPVEFGATTSVGDPVLTPISWGKYILTQDIQVKIPIEIMVKSKMCNSFIGCEKPPVNNRPEAPSFNNRKTPNVIIGNRDSC</sequence>
<organism evidence="1 2">
    <name type="scientific">Wansuia hejianensis</name>
    <dbReference type="NCBI Taxonomy" id="2763667"/>
    <lineage>
        <taxon>Bacteria</taxon>
        <taxon>Bacillati</taxon>
        <taxon>Bacillota</taxon>
        <taxon>Clostridia</taxon>
        <taxon>Lachnospirales</taxon>
        <taxon>Lachnospiraceae</taxon>
        <taxon>Wansuia</taxon>
    </lineage>
</organism>
<proteinExistence type="predicted"/>
<protein>
    <submittedName>
        <fullName evidence="1">Uncharacterized protein</fullName>
    </submittedName>
</protein>
<keyword evidence="2" id="KW-1185">Reference proteome</keyword>
<evidence type="ECO:0000313" key="2">
    <source>
        <dbReference type="Proteomes" id="UP000601522"/>
    </source>
</evidence>
<dbReference type="EMBL" id="JACRTK010000001">
    <property type="protein sequence ID" value="MBC8589708.1"/>
    <property type="molecule type" value="Genomic_DNA"/>
</dbReference>
<evidence type="ECO:0000313" key="1">
    <source>
        <dbReference type="EMBL" id="MBC8589708.1"/>
    </source>
</evidence>
<accession>A0A926IMI8</accession>
<name>A0A926IMI8_9FIRM</name>
<dbReference type="AlphaFoldDB" id="A0A926IMI8"/>
<dbReference type="RefSeq" id="WP_249322527.1">
    <property type="nucleotide sequence ID" value="NZ_JACRTK010000001.1"/>
</dbReference>
<dbReference type="Proteomes" id="UP000601522">
    <property type="component" value="Unassembled WGS sequence"/>
</dbReference>
<comment type="caution">
    <text evidence="1">The sequence shown here is derived from an EMBL/GenBank/DDBJ whole genome shotgun (WGS) entry which is preliminary data.</text>
</comment>
<reference evidence="1 2" key="1">
    <citation type="submission" date="2020-08" db="EMBL/GenBank/DDBJ databases">
        <title>Genome public.</title>
        <authorList>
            <person name="Liu C."/>
            <person name="Sun Q."/>
        </authorList>
    </citation>
    <scope>NUCLEOTIDE SEQUENCE [LARGE SCALE GENOMIC DNA]</scope>
    <source>
        <strain evidence="1 2">NSJ-26</strain>
    </source>
</reference>
<gene>
    <name evidence="1" type="ORF">H8689_00930</name>
</gene>